<organism evidence="3 4">
    <name type="scientific">Plakobranchus ocellatus</name>
    <dbReference type="NCBI Taxonomy" id="259542"/>
    <lineage>
        <taxon>Eukaryota</taxon>
        <taxon>Metazoa</taxon>
        <taxon>Spiralia</taxon>
        <taxon>Lophotrochozoa</taxon>
        <taxon>Mollusca</taxon>
        <taxon>Gastropoda</taxon>
        <taxon>Heterobranchia</taxon>
        <taxon>Euthyneura</taxon>
        <taxon>Panpulmonata</taxon>
        <taxon>Sacoglossa</taxon>
        <taxon>Placobranchoidea</taxon>
        <taxon>Plakobranchidae</taxon>
        <taxon>Plakobranchus</taxon>
    </lineage>
</organism>
<keyword evidence="2" id="KW-0472">Membrane</keyword>
<evidence type="ECO:0000256" key="1">
    <source>
        <dbReference type="SAM" id="MobiDB-lite"/>
    </source>
</evidence>
<evidence type="ECO:0000256" key="2">
    <source>
        <dbReference type="SAM" id="Phobius"/>
    </source>
</evidence>
<evidence type="ECO:0000313" key="3">
    <source>
        <dbReference type="EMBL" id="GFO29524.1"/>
    </source>
</evidence>
<sequence>MRIKRGDDENKLAYNVFLPGNGISITCAAETLSMQKRLYGQLVPKYFCVPTIVISNVMLLSGIEKEERDMGLKISWSLSSRSTSGEQRQNAECRTRQYSSVPE</sequence>
<keyword evidence="2" id="KW-0812">Transmembrane</keyword>
<dbReference type="AlphaFoldDB" id="A0AAV4CAD7"/>
<keyword evidence="2" id="KW-1133">Transmembrane helix</keyword>
<keyword evidence="4" id="KW-1185">Reference proteome</keyword>
<proteinExistence type="predicted"/>
<feature type="compositionally biased region" description="Polar residues" evidence="1">
    <location>
        <begin position="79"/>
        <end position="88"/>
    </location>
</feature>
<feature type="transmembrane region" description="Helical" evidence="2">
    <location>
        <begin position="44"/>
        <end position="63"/>
    </location>
</feature>
<accession>A0AAV4CAD7</accession>
<evidence type="ECO:0000313" key="4">
    <source>
        <dbReference type="Proteomes" id="UP000735302"/>
    </source>
</evidence>
<dbReference type="Proteomes" id="UP000735302">
    <property type="component" value="Unassembled WGS sequence"/>
</dbReference>
<dbReference type="EMBL" id="BLXT01006165">
    <property type="protein sequence ID" value="GFO29524.1"/>
    <property type="molecule type" value="Genomic_DNA"/>
</dbReference>
<protein>
    <submittedName>
        <fullName evidence="3">Uncharacterized protein</fullName>
    </submittedName>
</protein>
<reference evidence="3 4" key="1">
    <citation type="journal article" date="2021" name="Elife">
        <title>Chloroplast acquisition without the gene transfer in kleptoplastic sea slugs, Plakobranchus ocellatus.</title>
        <authorList>
            <person name="Maeda T."/>
            <person name="Takahashi S."/>
            <person name="Yoshida T."/>
            <person name="Shimamura S."/>
            <person name="Takaki Y."/>
            <person name="Nagai Y."/>
            <person name="Toyoda A."/>
            <person name="Suzuki Y."/>
            <person name="Arimoto A."/>
            <person name="Ishii H."/>
            <person name="Satoh N."/>
            <person name="Nishiyama T."/>
            <person name="Hasebe M."/>
            <person name="Maruyama T."/>
            <person name="Minagawa J."/>
            <person name="Obokata J."/>
            <person name="Shigenobu S."/>
        </authorList>
    </citation>
    <scope>NUCLEOTIDE SEQUENCE [LARGE SCALE GENOMIC DNA]</scope>
</reference>
<feature type="transmembrane region" description="Helical" evidence="2">
    <location>
        <begin position="12"/>
        <end position="32"/>
    </location>
</feature>
<gene>
    <name evidence="3" type="ORF">PoB_005602900</name>
</gene>
<feature type="region of interest" description="Disordered" evidence="1">
    <location>
        <begin position="79"/>
        <end position="103"/>
    </location>
</feature>
<name>A0AAV4CAD7_9GAST</name>
<comment type="caution">
    <text evidence="3">The sequence shown here is derived from an EMBL/GenBank/DDBJ whole genome shotgun (WGS) entry which is preliminary data.</text>
</comment>